<feature type="binding site" evidence="2">
    <location>
        <position position="172"/>
    </location>
    <ligand>
        <name>CoA</name>
        <dbReference type="ChEBI" id="CHEBI:57287"/>
    </ligand>
</feature>
<dbReference type="GO" id="GO:0005886">
    <property type="term" value="C:plasma membrane"/>
    <property type="evidence" value="ECO:0007669"/>
    <property type="project" value="TreeGrafter"/>
</dbReference>
<accession>A0A7W8AR43</accession>
<dbReference type="Pfam" id="PF01648">
    <property type="entry name" value="ACPS"/>
    <property type="match status" value="1"/>
</dbReference>
<proteinExistence type="predicted"/>
<organism evidence="6 7">
    <name type="scientific">Streptomyces spectabilis</name>
    <dbReference type="NCBI Taxonomy" id="68270"/>
    <lineage>
        <taxon>Bacteria</taxon>
        <taxon>Bacillati</taxon>
        <taxon>Actinomycetota</taxon>
        <taxon>Actinomycetes</taxon>
        <taxon>Kitasatosporales</taxon>
        <taxon>Streptomycetaceae</taxon>
        <taxon>Streptomyces</taxon>
    </lineage>
</organism>
<feature type="binding site" evidence="3">
    <location>
        <position position="122"/>
    </location>
    <ligand>
        <name>Mg(2+)</name>
        <dbReference type="ChEBI" id="CHEBI:18420"/>
    </ligand>
</feature>
<keyword evidence="7" id="KW-1185">Reference proteome</keyword>
<comment type="caution">
    <text evidence="6">The sequence shown here is derived from an EMBL/GenBank/DDBJ whole genome shotgun (WGS) entry which is preliminary data.</text>
</comment>
<dbReference type="GO" id="GO:0008897">
    <property type="term" value="F:holo-[acyl-carrier-protein] synthase activity"/>
    <property type="evidence" value="ECO:0007669"/>
    <property type="project" value="InterPro"/>
</dbReference>
<gene>
    <name evidence="6" type="ORF">FHS40_000848</name>
</gene>
<dbReference type="Proteomes" id="UP000549009">
    <property type="component" value="Unassembled WGS sequence"/>
</dbReference>
<evidence type="ECO:0000259" key="5">
    <source>
        <dbReference type="Pfam" id="PF17837"/>
    </source>
</evidence>
<evidence type="ECO:0000256" key="1">
    <source>
        <dbReference type="ARBA" id="ARBA00022679"/>
    </source>
</evidence>
<keyword evidence="3" id="KW-0460">Magnesium</keyword>
<feature type="domain" description="4'-phosphopantetheinyl transferase N-terminal" evidence="5">
    <location>
        <begin position="44"/>
        <end position="111"/>
    </location>
</feature>
<name>A0A7W8AR43_STRST</name>
<dbReference type="GO" id="GO:0009239">
    <property type="term" value="P:enterobactin biosynthetic process"/>
    <property type="evidence" value="ECO:0007669"/>
    <property type="project" value="InterPro"/>
</dbReference>
<feature type="binding site" evidence="2">
    <location>
        <position position="122"/>
    </location>
    <ligand>
        <name>CoA</name>
        <dbReference type="ChEBI" id="CHEBI:57287"/>
    </ligand>
</feature>
<dbReference type="GO" id="GO:0009366">
    <property type="term" value="C:enterobactin synthetase complex"/>
    <property type="evidence" value="ECO:0007669"/>
    <property type="project" value="InterPro"/>
</dbReference>
<dbReference type="InterPro" id="IPR037143">
    <property type="entry name" value="4-PPantetheinyl_Trfase_dom_sf"/>
</dbReference>
<feature type="binding site" evidence="2">
    <location>
        <position position="182"/>
    </location>
    <ligand>
        <name>CoA</name>
        <dbReference type="ChEBI" id="CHEBI:57287"/>
    </ligand>
</feature>
<keyword evidence="1 6" id="KW-0808">Transferase</keyword>
<dbReference type="PRINTS" id="PR01399">
    <property type="entry name" value="ENTSNTHTASED"/>
</dbReference>
<dbReference type="PANTHER" id="PTHR38096:SF1">
    <property type="entry name" value="ENTEROBACTIN SYNTHASE COMPONENT D"/>
    <property type="match status" value="1"/>
</dbReference>
<dbReference type="InterPro" id="IPR041354">
    <property type="entry name" value="4PPT_N"/>
</dbReference>
<evidence type="ECO:0000256" key="2">
    <source>
        <dbReference type="PIRSR" id="PIRSR603542-1"/>
    </source>
</evidence>
<feature type="binding site" evidence="3">
    <location>
        <position position="123"/>
    </location>
    <ligand>
        <name>Mg(2+)</name>
        <dbReference type="ChEBI" id="CHEBI:18420"/>
    </ligand>
</feature>
<feature type="binding site" evidence="2">
    <location>
        <position position="56"/>
    </location>
    <ligand>
        <name>CoA</name>
        <dbReference type="ChEBI" id="CHEBI:57287"/>
    </ligand>
</feature>
<dbReference type="EMBL" id="JACHJD010000001">
    <property type="protein sequence ID" value="MBB5101795.1"/>
    <property type="molecule type" value="Genomic_DNA"/>
</dbReference>
<feature type="domain" description="4'-phosphopantetheinyl transferase" evidence="4">
    <location>
        <begin position="118"/>
        <end position="204"/>
    </location>
</feature>
<comment type="cofactor">
    <cofactor evidence="3">
        <name>Mg(2+)</name>
        <dbReference type="ChEBI" id="CHEBI:18420"/>
    </cofactor>
</comment>
<dbReference type="Pfam" id="PF17837">
    <property type="entry name" value="4PPT_N"/>
    <property type="match status" value="1"/>
</dbReference>
<protein>
    <submittedName>
        <fullName evidence="6">4'-phosphopantetheinyl transferase EntD</fullName>
    </submittedName>
</protein>
<evidence type="ECO:0000259" key="4">
    <source>
        <dbReference type="Pfam" id="PF01648"/>
    </source>
</evidence>
<feature type="binding site" evidence="2">
    <location>
        <position position="64"/>
    </location>
    <ligand>
        <name>CoA</name>
        <dbReference type="ChEBI" id="CHEBI:57287"/>
    </ligand>
</feature>
<reference evidence="6 7" key="1">
    <citation type="submission" date="2020-08" db="EMBL/GenBank/DDBJ databases">
        <title>Genomic Encyclopedia of Type Strains, Phase III (KMG-III): the genomes of soil and plant-associated and newly described type strains.</title>
        <authorList>
            <person name="Whitman W."/>
        </authorList>
    </citation>
    <scope>NUCLEOTIDE SEQUENCE [LARGE SCALE GENOMIC DNA]</scope>
    <source>
        <strain evidence="6 7">CECT 3146</strain>
    </source>
</reference>
<dbReference type="InterPro" id="IPR008278">
    <property type="entry name" value="4-PPantetheinyl_Trfase_dom"/>
</dbReference>
<dbReference type="InterPro" id="IPR003542">
    <property type="entry name" value="Enbac_synth_compD-like"/>
</dbReference>
<dbReference type="AlphaFoldDB" id="A0A7W8AR43"/>
<feature type="binding site" evidence="2">
    <location>
        <begin position="100"/>
        <end position="101"/>
    </location>
    <ligand>
        <name>CoA</name>
        <dbReference type="ChEBI" id="CHEBI:57287"/>
    </ligand>
</feature>
<evidence type="ECO:0000313" key="6">
    <source>
        <dbReference type="EMBL" id="MBB5101795.1"/>
    </source>
</evidence>
<feature type="binding site" evidence="3">
    <location>
        <position position="124"/>
    </location>
    <ligand>
        <name>Mg(2+)</name>
        <dbReference type="ChEBI" id="CHEBI:18420"/>
    </ligand>
</feature>
<dbReference type="Gene3D" id="3.90.470.20">
    <property type="entry name" value="4'-phosphopantetheinyl transferase domain"/>
    <property type="match status" value="1"/>
</dbReference>
<sequence>MNSPSNAASDALGGTRILSTLLAGQPVAVCETREDPADAVLYPEEAVHVAKAVDKRRREFTTARHCARTALARIGVPPGPIPRGEKGEPVWPAGVVGTMTHCAGYRAAVVADAAAVTSLGIDAEPAERLSDPGVLDLVSDEAERAALAALAVERPSVPWDRLLFSAKESVYKTWFPLARRWLGFEDAHLTIRADGTFSAKILIEGPLVAGSELTGLDGVWTMRDGVIATAIVLRAE</sequence>
<evidence type="ECO:0000313" key="7">
    <source>
        <dbReference type="Proteomes" id="UP000549009"/>
    </source>
</evidence>
<feature type="binding site" evidence="2">
    <location>
        <position position="168"/>
    </location>
    <ligand>
        <name>CoA</name>
        <dbReference type="ChEBI" id="CHEBI:57287"/>
    </ligand>
</feature>
<evidence type="ECO:0000256" key="3">
    <source>
        <dbReference type="PIRSR" id="PIRSR603542-2"/>
    </source>
</evidence>
<dbReference type="GO" id="GO:0000287">
    <property type="term" value="F:magnesium ion binding"/>
    <property type="evidence" value="ECO:0007669"/>
    <property type="project" value="InterPro"/>
</dbReference>
<dbReference type="PANTHER" id="PTHR38096">
    <property type="entry name" value="ENTEROBACTIN SYNTHASE COMPONENT D"/>
    <property type="match status" value="1"/>
</dbReference>
<keyword evidence="3" id="KW-0479">Metal-binding</keyword>
<dbReference type="SUPFAM" id="SSF56214">
    <property type="entry name" value="4'-phosphopantetheinyl transferase"/>
    <property type="match status" value="1"/>
</dbReference>